<dbReference type="CDD" id="cd06261">
    <property type="entry name" value="TM_PBP2"/>
    <property type="match status" value="1"/>
</dbReference>
<evidence type="ECO:0000256" key="2">
    <source>
        <dbReference type="ARBA" id="ARBA00022448"/>
    </source>
</evidence>
<keyword evidence="6 7" id="KW-0472">Membrane</keyword>
<dbReference type="SUPFAM" id="SSF161098">
    <property type="entry name" value="MetI-like"/>
    <property type="match status" value="1"/>
</dbReference>
<sequence>MAIETAAAPIRVTPPMVRRRLWRRHPTILAGAVILAVMVLAALLAPWLGTIDPTQLSPIRRLRPPSETYWFGTDLLGRDVYSRTLYGGRISLFVGFTVATLALAAGLFLGLVTGFIRPVDGILMRIMDGLMAIPAILLAIALVALTQASVQNVIIAITIAEIPRVTRLVRSVVLTLREQPFVEAAYATGTRLPVILVRHILPNTLAPLIVQGTYICAAAIIAESILSFIGAGTPPTVPTWGNIIAEGRSYFQVAPHIIFFPALFLSLTVLGVNLLGDGLRDLLDPRLASRH</sequence>
<feature type="transmembrane region" description="Helical" evidence="7">
    <location>
        <begin position="28"/>
        <end position="48"/>
    </location>
</feature>
<reference evidence="9 10" key="1">
    <citation type="submission" date="2020-08" db="EMBL/GenBank/DDBJ databases">
        <title>The Agave Microbiome: Exploring the role of microbial communities in plant adaptations to desert environments.</title>
        <authorList>
            <person name="Partida-Martinez L.P."/>
        </authorList>
    </citation>
    <scope>NUCLEOTIDE SEQUENCE [LARGE SCALE GENOMIC DNA]</scope>
    <source>
        <strain evidence="9 10">AT3.9</strain>
    </source>
</reference>
<protein>
    <submittedName>
        <fullName evidence="9">Peptide/nickel transport system permease protein</fullName>
    </submittedName>
</protein>
<comment type="subcellular location">
    <subcellularLocation>
        <location evidence="1 7">Cell membrane</location>
        <topology evidence="1 7">Multi-pass membrane protein</topology>
    </subcellularLocation>
</comment>
<evidence type="ECO:0000259" key="8">
    <source>
        <dbReference type="PROSITE" id="PS50928"/>
    </source>
</evidence>
<feature type="domain" description="ABC transmembrane type-1" evidence="8">
    <location>
        <begin position="92"/>
        <end position="276"/>
    </location>
</feature>
<dbReference type="InterPro" id="IPR035906">
    <property type="entry name" value="MetI-like_sf"/>
</dbReference>
<dbReference type="GO" id="GO:0005886">
    <property type="term" value="C:plasma membrane"/>
    <property type="evidence" value="ECO:0007669"/>
    <property type="project" value="UniProtKB-SubCell"/>
</dbReference>
<dbReference type="Gene3D" id="1.10.3720.10">
    <property type="entry name" value="MetI-like"/>
    <property type="match status" value="1"/>
</dbReference>
<feature type="transmembrane region" description="Helical" evidence="7">
    <location>
        <begin position="136"/>
        <end position="160"/>
    </location>
</feature>
<evidence type="ECO:0000256" key="1">
    <source>
        <dbReference type="ARBA" id="ARBA00004651"/>
    </source>
</evidence>
<name>A0A7W4VPK7_9HYPH</name>
<keyword evidence="4 7" id="KW-0812">Transmembrane</keyword>
<dbReference type="PANTHER" id="PTHR43386">
    <property type="entry name" value="OLIGOPEPTIDE TRANSPORT SYSTEM PERMEASE PROTEIN APPC"/>
    <property type="match status" value="1"/>
</dbReference>
<gene>
    <name evidence="9" type="ORF">FHR70_004055</name>
</gene>
<accession>A0A7W4VPK7</accession>
<evidence type="ECO:0000256" key="3">
    <source>
        <dbReference type="ARBA" id="ARBA00022475"/>
    </source>
</evidence>
<evidence type="ECO:0000256" key="4">
    <source>
        <dbReference type="ARBA" id="ARBA00022692"/>
    </source>
</evidence>
<dbReference type="Pfam" id="PF12911">
    <property type="entry name" value="OppC_N"/>
    <property type="match status" value="1"/>
</dbReference>
<comment type="caution">
    <text evidence="9">The sequence shown here is derived from an EMBL/GenBank/DDBJ whole genome shotgun (WGS) entry which is preliminary data.</text>
</comment>
<dbReference type="PANTHER" id="PTHR43386:SF6">
    <property type="entry name" value="ABC TRANSPORTER PERMEASE PROTEIN"/>
    <property type="match status" value="1"/>
</dbReference>
<keyword evidence="5 7" id="KW-1133">Transmembrane helix</keyword>
<keyword evidence="10" id="KW-1185">Reference proteome</keyword>
<proteinExistence type="inferred from homology"/>
<dbReference type="GO" id="GO:0055085">
    <property type="term" value="P:transmembrane transport"/>
    <property type="evidence" value="ECO:0007669"/>
    <property type="project" value="InterPro"/>
</dbReference>
<dbReference type="Pfam" id="PF00528">
    <property type="entry name" value="BPD_transp_1"/>
    <property type="match status" value="1"/>
</dbReference>
<evidence type="ECO:0000313" key="10">
    <source>
        <dbReference type="Proteomes" id="UP000532010"/>
    </source>
</evidence>
<feature type="transmembrane region" description="Helical" evidence="7">
    <location>
        <begin position="90"/>
        <end position="116"/>
    </location>
</feature>
<dbReference type="InterPro" id="IPR000515">
    <property type="entry name" value="MetI-like"/>
</dbReference>
<keyword evidence="3" id="KW-1003">Cell membrane</keyword>
<dbReference type="InterPro" id="IPR025966">
    <property type="entry name" value="OppC_N"/>
</dbReference>
<evidence type="ECO:0000256" key="6">
    <source>
        <dbReference type="ARBA" id="ARBA00023136"/>
    </source>
</evidence>
<evidence type="ECO:0000256" key="5">
    <source>
        <dbReference type="ARBA" id="ARBA00022989"/>
    </source>
</evidence>
<dbReference type="InterPro" id="IPR050366">
    <property type="entry name" value="BP-dependent_transpt_permease"/>
</dbReference>
<evidence type="ECO:0000313" key="9">
    <source>
        <dbReference type="EMBL" id="MBB3020967.1"/>
    </source>
</evidence>
<keyword evidence="2 7" id="KW-0813">Transport</keyword>
<dbReference type="EMBL" id="JACHWB010000006">
    <property type="protein sequence ID" value="MBB3020967.1"/>
    <property type="molecule type" value="Genomic_DNA"/>
</dbReference>
<feature type="transmembrane region" description="Helical" evidence="7">
    <location>
        <begin position="253"/>
        <end position="276"/>
    </location>
</feature>
<evidence type="ECO:0000256" key="7">
    <source>
        <dbReference type="RuleBase" id="RU363032"/>
    </source>
</evidence>
<feature type="transmembrane region" description="Helical" evidence="7">
    <location>
        <begin position="213"/>
        <end position="233"/>
    </location>
</feature>
<dbReference type="PROSITE" id="PS50928">
    <property type="entry name" value="ABC_TM1"/>
    <property type="match status" value="1"/>
</dbReference>
<organism evidence="9 10">
    <name type="scientific">Microvirga lupini</name>
    <dbReference type="NCBI Taxonomy" id="420324"/>
    <lineage>
        <taxon>Bacteria</taxon>
        <taxon>Pseudomonadati</taxon>
        <taxon>Pseudomonadota</taxon>
        <taxon>Alphaproteobacteria</taxon>
        <taxon>Hyphomicrobiales</taxon>
        <taxon>Methylobacteriaceae</taxon>
        <taxon>Microvirga</taxon>
    </lineage>
</organism>
<dbReference type="AlphaFoldDB" id="A0A7W4VPK7"/>
<dbReference type="Proteomes" id="UP000532010">
    <property type="component" value="Unassembled WGS sequence"/>
</dbReference>
<comment type="similarity">
    <text evidence="7">Belongs to the binding-protein-dependent transport system permease family.</text>
</comment>